<feature type="domain" description="Aminoacyl-tRNA synthetase class Ia" evidence="8">
    <location>
        <begin position="648"/>
        <end position="696"/>
    </location>
</feature>
<dbReference type="InterPro" id="IPR023586">
    <property type="entry name" value="Ile-tRNA-ligase_type2"/>
</dbReference>
<comment type="caution">
    <text evidence="10">The sequence shown here is derived from an EMBL/GenBank/DDBJ whole genome shotgun (WGS) entry which is preliminary data.</text>
</comment>
<dbReference type="InParanoid" id="J8ZYR5"/>
<comment type="similarity">
    <text evidence="2">Belongs to the class-I aminoacyl-tRNA synthetase family.</text>
</comment>
<dbReference type="PANTHER" id="PTHR42780">
    <property type="entry name" value="SOLEUCYL-TRNA SYNTHETASE"/>
    <property type="match status" value="1"/>
</dbReference>
<feature type="domain" description="Methionyl/Valyl/Leucyl/Isoleucyl-tRNA synthetase anticodon-binding" evidence="9">
    <location>
        <begin position="1151"/>
        <end position="1322"/>
    </location>
</feature>
<protein>
    <recommendedName>
        <fullName evidence="12">Isoleucine--tRNA ligase</fullName>
    </recommendedName>
</protein>
<comment type="subcellular location">
    <subcellularLocation>
        <location evidence="1">Cytoplasm</location>
    </subcellularLocation>
</comment>
<keyword evidence="6" id="KW-0648">Protein biosynthesis</keyword>
<gene>
    <name evidence="10" type="ORF">EDEG_00988</name>
</gene>
<evidence type="ECO:0000313" key="10">
    <source>
        <dbReference type="EMBL" id="EJW04818.1"/>
    </source>
</evidence>
<evidence type="ECO:0000256" key="5">
    <source>
        <dbReference type="ARBA" id="ARBA00022840"/>
    </source>
</evidence>
<accession>J8ZYR5</accession>
<keyword evidence="5" id="KW-0067">ATP-binding</keyword>
<dbReference type="FunCoup" id="J8ZYR5">
    <property type="interactions" value="235"/>
</dbReference>
<evidence type="ECO:0000259" key="9">
    <source>
        <dbReference type="Pfam" id="PF08264"/>
    </source>
</evidence>
<dbReference type="SUPFAM" id="SSF50677">
    <property type="entry name" value="ValRS/IleRS/LeuRS editing domain"/>
    <property type="match status" value="1"/>
</dbReference>
<evidence type="ECO:0008006" key="12">
    <source>
        <dbReference type="Google" id="ProtNLM"/>
    </source>
</evidence>
<evidence type="ECO:0000313" key="11">
    <source>
        <dbReference type="Proteomes" id="UP000003163"/>
    </source>
</evidence>
<dbReference type="InterPro" id="IPR001412">
    <property type="entry name" value="aa-tRNA-synth_I_CS"/>
</dbReference>
<reference evidence="11" key="2">
    <citation type="submission" date="2015-07" db="EMBL/GenBank/DDBJ databases">
        <title>Contrasting host-pathogen interactions and genome evolution in two generalist and specialist microsporidian pathogens of mosquitoes.</title>
        <authorList>
            <consortium name="The Broad Institute Genomics Platform"/>
            <consortium name="The Broad Institute Genome Sequencing Center for Infectious Disease"/>
            <person name="Cuomo C.A."/>
            <person name="Sanscrainte N.D."/>
            <person name="Goldberg J.M."/>
            <person name="Heiman D."/>
            <person name="Young S."/>
            <person name="Zeng Q."/>
            <person name="Becnel J.J."/>
            <person name="Birren B.W."/>
        </authorList>
    </citation>
    <scope>NUCLEOTIDE SEQUENCE [LARGE SCALE GENOMIC DNA]</scope>
    <source>
        <strain evidence="11">USNM 41457</strain>
    </source>
</reference>
<dbReference type="InterPro" id="IPR009008">
    <property type="entry name" value="Val/Leu/Ile-tRNA-synth_edit"/>
</dbReference>
<evidence type="ECO:0000256" key="1">
    <source>
        <dbReference type="ARBA" id="ARBA00004496"/>
    </source>
</evidence>
<sequence length="1590" mass="183286">MSDFNFSTYEKLIMDVWDKNSTFDTCTQLQKSHSVFNFYDGPPFATGLPHYGHILASTVKDTIIRYNFQHKKQLIRNFGWDCHGLPVEYEIDKKHNLTRDKILGEVGIKEYNQLCRSIVQLYTEEWKSTILRLGRWTYYGYKTMDCDFMESVWFVFKCLFDKNVVYRGYRVMPYSVGCSTPLSNFEANQNYKEVEDPGVVVKFNIKGCNINNICDKKDCSNSINSNDDCDNDSNKGSSKVDLIRKKFENLNSKDVFYDTIEESIAKHNLSLLVFTTTPWTLPSNCGIAINQDFTYCIIESNDERYIILQDRAGDYFNIKSSGQKTKGKKPEGKIVSTFKGEKMLALQYDSLFDNFASKTHFFRIMHADFIDKETGTGIVHCAPGFGEEDYNCFLMNRLVGENEEVPCPVDEVGRFTINPMKKIAEKSDLEKIVHKLNFNLINTKVKSVKNGEDNTKDKNNANNEEFDRWIDASKNGTITLKLKNIFVKDCDSTIIKYLKSTNNLFSHTTIIHRYPFCWRSDTPLIYKAIPNWFVKVTQFKDDLIKNNEEINWVPHTIKKKFGNWLENVRDWSVSRNRFWGTPLPVWECDGDFICVGSIKELEKLTNQKIFNNVREERISTKNRDNFGKLNDKVARMSVKNNVLGEYLDIQDEKYEFTDIHREYIDHLTININGKVYKRVDEVLDCWFESGSMPYTRKRIETSEILNENISNNKKDSQNNDKTTTTLTANADENFYVTPEVFQKIYNTAIPADFIGEGIDQTRGWFYTLHTLSTILFNKPAFKNVVCNGIVLAADGKKMSKRLKNYPDPSMLLDKFGADALRMALLASPVVVAENLLFHEDRVKEICKNVMLPWMNSLKFYCESAKSILSTSNPKENINSDVNLKLDSANLNSKSLSNINLNIDSKINSLSNIDINNINSKNIDINNDSKINSLSNIDINNDSKINSLSNIDINNIDINNESKIGSLSNIDINNINRKNIDINNESKINSLSNIDINNINRKNIDLNSDSKINSLSNIDINNINRKNIDLNSDSKINSLSNIDINNINRKNIDLNSDSKINSLSNIDFKNINLKNDSKINSLSNINLNNDSKINSLSNKDINNIDINNESKIGSLSNIDINNINLKNIDINNECYSNTTINTNNSSDSLLMDDWIETKIDNLILSIEKEMNNYLLNNIMSLIQTFIDDLNNWYVRINRESLRNGHHKILGNVLMKFAVVMAPFMPFFAEYSFQKIKSKLETKNGDFESLGDFSASNILDFGTMDVDKYLNLKDQISGFMSVHYLMYPKATKRSNKFDFVKEIINNVRFLREQEKISLKTPLREATVILNSDIGQFSSLLNSDITNNNNYNTPGNKNNNNTHHNISPSNISKDINNTNILKVAFEKYSGIIKKECNLLNITFKDESSYEFTECWLPNFETITGNKKDKIFAIRNMSLSNMHDLLKQKKITLSSQQNKLTPKDNLSDNPDLLNTVEISLNEVIYKKTLKNAEFPFKSELAYTVILNTNIDKELEDMKNAREFYSWLQKTRKNSKLKVDDIRYVHLDNQYLKQVVQKYYKNVKFVTVKENLCIDFSEEYLFNDNSVTIQLFKEK</sequence>
<evidence type="ECO:0000256" key="3">
    <source>
        <dbReference type="ARBA" id="ARBA00022598"/>
    </source>
</evidence>
<dbReference type="HOGENOM" id="CLU_001493_1_1_1"/>
<organism evidence="10 11">
    <name type="scientific">Edhazardia aedis (strain USNM 41457)</name>
    <name type="common">Microsporidian parasite</name>
    <dbReference type="NCBI Taxonomy" id="1003232"/>
    <lineage>
        <taxon>Eukaryota</taxon>
        <taxon>Fungi</taxon>
        <taxon>Fungi incertae sedis</taxon>
        <taxon>Microsporidia</taxon>
        <taxon>Edhazardia</taxon>
    </lineage>
</organism>
<dbReference type="SUPFAM" id="SSF52374">
    <property type="entry name" value="Nucleotidylyl transferase"/>
    <property type="match status" value="1"/>
</dbReference>
<evidence type="ECO:0000256" key="4">
    <source>
        <dbReference type="ARBA" id="ARBA00022741"/>
    </source>
</evidence>
<dbReference type="STRING" id="1003232.J8ZYR5"/>
<evidence type="ECO:0000256" key="2">
    <source>
        <dbReference type="ARBA" id="ARBA00005594"/>
    </source>
</evidence>
<dbReference type="InterPro" id="IPR009080">
    <property type="entry name" value="tRNAsynth_Ia_anticodon-bd"/>
</dbReference>
<feature type="domain" description="Aminoacyl-tRNA synthetase class Ia" evidence="8">
    <location>
        <begin position="742"/>
        <end position="835"/>
    </location>
</feature>
<dbReference type="InterPro" id="IPR014729">
    <property type="entry name" value="Rossmann-like_a/b/a_fold"/>
</dbReference>
<dbReference type="GO" id="GO:0006428">
    <property type="term" value="P:isoleucyl-tRNA aminoacylation"/>
    <property type="evidence" value="ECO:0007669"/>
    <property type="project" value="TreeGrafter"/>
</dbReference>
<dbReference type="GO" id="GO:0004822">
    <property type="term" value="F:isoleucine-tRNA ligase activity"/>
    <property type="evidence" value="ECO:0007669"/>
    <property type="project" value="InterPro"/>
</dbReference>
<evidence type="ECO:0000256" key="6">
    <source>
        <dbReference type="ARBA" id="ARBA00022917"/>
    </source>
</evidence>
<keyword evidence="11" id="KW-1185">Reference proteome</keyword>
<dbReference type="Pfam" id="PF08264">
    <property type="entry name" value="Anticodon_1"/>
    <property type="match status" value="1"/>
</dbReference>
<dbReference type="GO" id="GO:0002161">
    <property type="term" value="F:aminoacyl-tRNA deacylase activity"/>
    <property type="evidence" value="ECO:0007669"/>
    <property type="project" value="InterPro"/>
</dbReference>
<evidence type="ECO:0000259" key="8">
    <source>
        <dbReference type="Pfam" id="PF00133"/>
    </source>
</evidence>
<dbReference type="SUPFAM" id="SSF47323">
    <property type="entry name" value="Anticodon-binding domain of a subclass of class I aminoacyl-tRNA synthetases"/>
    <property type="match status" value="1"/>
</dbReference>
<dbReference type="EMBL" id="AFBI03000013">
    <property type="protein sequence ID" value="EJW04818.1"/>
    <property type="molecule type" value="Genomic_DNA"/>
</dbReference>
<dbReference type="Pfam" id="PF00133">
    <property type="entry name" value="tRNA-synt_1"/>
    <property type="match status" value="3"/>
</dbReference>
<dbReference type="PROSITE" id="PS00178">
    <property type="entry name" value="AA_TRNA_LIGASE_I"/>
    <property type="match status" value="1"/>
</dbReference>
<feature type="domain" description="Aminoacyl-tRNA synthetase class Ia" evidence="8">
    <location>
        <begin position="13"/>
        <end position="632"/>
    </location>
</feature>
<evidence type="ECO:0000256" key="7">
    <source>
        <dbReference type="ARBA" id="ARBA00023146"/>
    </source>
</evidence>
<keyword evidence="4" id="KW-0547">Nucleotide-binding</keyword>
<dbReference type="PANTHER" id="PTHR42780:SF1">
    <property type="entry name" value="ISOLEUCINE--TRNA LIGASE, CYTOPLASMIC"/>
    <property type="match status" value="1"/>
</dbReference>
<dbReference type="GO" id="GO:0005737">
    <property type="term" value="C:cytoplasm"/>
    <property type="evidence" value="ECO:0007669"/>
    <property type="project" value="UniProtKB-SubCell"/>
</dbReference>
<dbReference type="InterPro" id="IPR013155">
    <property type="entry name" value="M/V/L/I-tRNA-synth_anticd-bd"/>
</dbReference>
<dbReference type="Gene3D" id="1.10.730.10">
    <property type="entry name" value="Isoleucyl-tRNA Synthetase, Domain 1"/>
    <property type="match status" value="1"/>
</dbReference>
<dbReference type="GO" id="GO:0005524">
    <property type="term" value="F:ATP binding"/>
    <property type="evidence" value="ECO:0007669"/>
    <property type="project" value="UniProtKB-KW"/>
</dbReference>
<dbReference type="VEuPathDB" id="MicrosporidiaDB:EDEG_00988"/>
<proteinExistence type="inferred from homology"/>
<name>J8ZYR5_EDHAE</name>
<dbReference type="Pfam" id="PF19302">
    <property type="entry name" value="DUF5915"/>
    <property type="match status" value="1"/>
</dbReference>
<keyword evidence="7" id="KW-0030">Aminoacyl-tRNA synthetase</keyword>
<dbReference type="Gene3D" id="3.40.50.620">
    <property type="entry name" value="HUPs"/>
    <property type="match status" value="2"/>
</dbReference>
<dbReference type="InterPro" id="IPR002300">
    <property type="entry name" value="aa-tRNA-synth_Ia"/>
</dbReference>
<reference evidence="10 11" key="1">
    <citation type="submission" date="2011-08" db="EMBL/GenBank/DDBJ databases">
        <authorList>
            <person name="Liu Z.J."/>
            <person name="Shi F.L."/>
            <person name="Lu J.Q."/>
            <person name="Li M."/>
            <person name="Wang Z.L."/>
        </authorList>
    </citation>
    <scope>NUCLEOTIDE SEQUENCE [LARGE SCALE GENOMIC DNA]</scope>
    <source>
        <strain evidence="10 11">USNM 41457</strain>
    </source>
</reference>
<keyword evidence="3" id="KW-0436">Ligase</keyword>
<dbReference type="OrthoDB" id="1706657at2759"/>
<dbReference type="Proteomes" id="UP000003163">
    <property type="component" value="Unassembled WGS sequence"/>
</dbReference>